<dbReference type="EMBL" id="JAUSUD010000007">
    <property type="protein sequence ID" value="MDQ0230735.1"/>
    <property type="molecule type" value="Genomic_DNA"/>
</dbReference>
<keyword evidence="3" id="KW-1003">Cell membrane</keyword>
<dbReference type="PROSITE" id="PS00211">
    <property type="entry name" value="ABC_TRANSPORTER_1"/>
    <property type="match status" value="1"/>
</dbReference>
<feature type="transmembrane region" description="Helical" evidence="13">
    <location>
        <begin position="276"/>
        <end position="299"/>
    </location>
</feature>
<evidence type="ECO:0000256" key="8">
    <source>
        <dbReference type="ARBA" id="ARBA00022807"/>
    </source>
</evidence>
<dbReference type="Pfam" id="PF00005">
    <property type="entry name" value="ABC_tran"/>
    <property type="match status" value="1"/>
</dbReference>
<keyword evidence="12 13" id="KW-0472">Membrane</keyword>
<evidence type="ECO:0000256" key="5">
    <source>
        <dbReference type="ARBA" id="ARBA00022692"/>
    </source>
</evidence>
<dbReference type="PROSITE" id="PS50929">
    <property type="entry name" value="ABC_TM1F"/>
    <property type="match status" value="1"/>
</dbReference>
<evidence type="ECO:0000256" key="10">
    <source>
        <dbReference type="ARBA" id="ARBA00022967"/>
    </source>
</evidence>
<feature type="domain" description="ABC transmembrane type-1" evidence="15">
    <location>
        <begin position="169"/>
        <end position="448"/>
    </location>
</feature>
<dbReference type="PANTHER" id="PTHR43394">
    <property type="entry name" value="ATP-DEPENDENT PERMEASE MDL1, MITOCHONDRIAL"/>
    <property type="match status" value="1"/>
</dbReference>
<dbReference type="Pfam" id="PF03412">
    <property type="entry name" value="Peptidase_C39"/>
    <property type="match status" value="1"/>
</dbReference>
<proteinExistence type="predicted"/>
<accession>A0ABT9ZHQ1</accession>
<evidence type="ECO:0000259" key="15">
    <source>
        <dbReference type="PROSITE" id="PS50929"/>
    </source>
</evidence>
<dbReference type="InterPro" id="IPR005897">
    <property type="entry name" value="Pept_C39_ABC_bacteriocin"/>
</dbReference>
<evidence type="ECO:0000256" key="6">
    <source>
        <dbReference type="ARBA" id="ARBA00022741"/>
    </source>
</evidence>
<keyword evidence="6" id="KW-0547">Nucleotide-binding</keyword>
<reference evidence="17 18" key="1">
    <citation type="submission" date="2023-07" db="EMBL/GenBank/DDBJ databases">
        <title>Genomic Encyclopedia of Type Strains, Phase IV (KMG-IV): sequencing the most valuable type-strain genomes for metagenomic binning, comparative biology and taxonomic classification.</title>
        <authorList>
            <person name="Goeker M."/>
        </authorList>
    </citation>
    <scope>NUCLEOTIDE SEQUENCE [LARGE SCALE GENOMIC DNA]</scope>
    <source>
        <strain evidence="17 18">DSM 29005</strain>
    </source>
</reference>
<dbReference type="InterPro" id="IPR027417">
    <property type="entry name" value="P-loop_NTPase"/>
</dbReference>
<evidence type="ECO:0000256" key="3">
    <source>
        <dbReference type="ARBA" id="ARBA00022475"/>
    </source>
</evidence>
<feature type="transmembrane region" description="Helical" evidence="13">
    <location>
        <begin position="203"/>
        <end position="223"/>
    </location>
</feature>
<evidence type="ECO:0000313" key="17">
    <source>
        <dbReference type="EMBL" id="MDQ0230735.1"/>
    </source>
</evidence>
<keyword evidence="9 17" id="KW-0067">ATP-binding</keyword>
<name>A0ABT9ZHQ1_9BACI</name>
<dbReference type="SMART" id="SM00382">
    <property type="entry name" value="AAA"/>
    <property type="match status" value="1"/>
</dbReference>
<evidence type="ECO:0000313" key="18">
    <source>
        <dbReference type="Proteomes" id="UP001234495"/>
    </source>
</evidence>
<evidence type="ECO:0000256" key="1">
    <source>
        <dbReference type="ARBA" id="ARBA00004651"/>
    </source>
</evidence>
<dbReference type="PROSITE" id="PS50990">
    <property type="entry name" value="PEPTIDASE_C39"/>
    <property type="match status" value="1"/>
</dbReference>
<dbReference type="InterPro" id="IPR011527">
    <property type="entry name" value="ABC1_TM_dom"/>
</dbReference>
<dbReference type="Gene3D" id="3.40.50.300">
    <property type="entry name" value="P-loop containing nucleotide triphosphate hydrolases"/>
    <property type="match status" value="1"/>
</dbReference>
<keyword evidence="10" id="KW-1278">Translocase</keyword>
<dbReference type="CDD" id="cd02418">
    <property type="entry name" value="Peptidase_C39B"/>
    <property type="match status" value="1"/>
</dbReference>
<keyword evidence="5 13" id="KW-0812">Transmembrane</keyword>
<dbReference type="InterPro" id="IPR003439">
    <property type="entry name" value="ABC_transporter-like_ATP-bd"/>
</dbReference>
<sequence length="731" mass="82863">MNLFKKYECVKQHDLKDCGAACLATVARSYQLKIPISKIREVAGTDHRGTSVYGLTVAAEKLGFTVKAVEANKEAFFGEFPLPAIAHVVIDNKLLHYVVIHKITKNKVIIADPAKGIQTLSPQEFFDIWTNVLVLLVPSEEFVSRNETKSTVSRFIELLKPQKKLLTHIFLASLLYTVFGILGAFYFKYLIDEILPYQLTNTLHIVSIGVIVLYMFRVILNFFRSYLLLFMSQRLDISLIIGYYKHVLSLPMNFFNNRKVGEVVSRLMDASKVREAISSAALTIMIDILMILVGGAILFTQSKVLFAVTCCMIPFYIAIVWSFHHFFEKINREEMQNNAEFTSYIVESVTGIETVKSFHAEKEVQFETEKKFVSLIRSVFKHGNYNNIQTSLKTFVQLVGGVIILWVGSTLVIDGRLTIGQLITFNALLAYFLEPIQNLINLQPQMQSAVVATDRLMEIMDLDKEVSSTEDKKLKPDTLKGDILLQDVHFRFGTRAKILNGINMYIPKGKKVALVGESGSGKTSLVQLLVQFHKQEKGDIYINGVNIQDIQLETIRKKIAYITQDAFFFTGTIRENLMLGNDEATFDDIIRVCKITRVHDFVNNLPLRYDSIIEENGSNFSGGQIQRLAIARALLKNPDILIMDEATSNLDTTTEKAITETISSINGITTIIIAHRLSTIMHCDHIVVLNNGEVLEEGVHQELMDRKGKYYHLWRDQLPQEFLIETVPSFQ</sequence>
<keyword evidence="2" id="KW-0813">Transport</keyword>
<keyword evidence="18" id="KW-1185">Reference proteome</keyword>
<organism evidence="17 18">
    <name type="scientific">Metabacillus malikii</name>
    <dbReference type="NCBI Taxonomy" id="1504265"/>
    <lineage>
        <taxon>Bacteria</taxon>
        <taxon>Bacillati</taxon>
        <taxon>Bacillota</taxon>
        <taxon>Bacilli</taxon>
        <taxon>Bacillales</taxon>
        <taxon>Bacillaceae</taxon>
        <taxon>Metabacillus</taxon>
    </lineage>
</organism>
<dbReference type="NCBIfam" id="TIGR01193">
    <property type="entry name" value="bacteriocin_ABC"/>
    <property type="match status" value="1"/>
</dbReference>
<dbReference type="InterPro" id="IPR005074">
    <property type="entry name" value="Peptidase_C39"/>
</dbReference>
<dbReference type="PANTHER" id="PTHR43394:SF1">
    <property type="entry name" value="ATP-BINDING CASSETTE SUB-FAMILY B MEMBER 10, MITOCHONDRIAL"/>
    <property type="match status" value="1"/>
</dbReference>
<dbReference type="GO" id="GO:0005524">
    <property type="term" value="F:ATP binding"/>
    <property type="evidence" value="ECO:0007669"/>
    <property type="project" value="UniProtKB-KW"/>
</dbReference>
<evidence type="ECO:0000259" key="14">
    <source>
        <dbReference type="PROSITE" id="PS50893"/>
    </source>
</evidence>
<dbReference type="SUPFAM" id="SSF52540">
    <property type="entry name" value="P-loop containing nucleoside triphosphate hydrolases"/>
    <property type="match status" value="1"/>
</dbReference>
<evidence type="ECO:0000256" key="11">
    <source>
        <dbReference type="ARBA" id="ARBA00022989"/>
    </source>
</evidence>
<keyword evidence="7" id="KW-0378">Hydrolase</keyword>
<dbReference type="Pfam" id="PF00664">
    <property type="entry name" value="ABC_membrane"/>
    <property type="match status" value="1"/>
</dbReference>
<dbReference type="RefSeq" id="WP_307340558.1">
    <property type="nucleotide sequence ID" value="NZ_JAUSUD010000007.1"/>
</dbReference>
<feature type="transmembrane region" description="Helical" evidence="13">
    <location>
        <begin position="395"/>
        <end position="413"/>
    </location>
</feature>
<dbReference type="InterPro" id="IPR017871">
    <property type="entry name" value="ABC_transporter-like_CS"/>
</dbReference>
<comment type="subcellular location">
    <subcellularLocation>
        <location evidence="1">Cell membrane</location>
        <topology evidence="1">Multi-pass membrane protein</topology>
    </subcellularLocation>
</comment>
<gene>
    <name evidence="17" type="ORF">J2S19_001991</name>
</gene>
<evidence type="ECO:0000256" key="12">
    <source>
        <dbReference type="ARBA" id="ARBA00023136"/>
    </source>
</evidence>
<feature type="transmembrane region" description="Helical" evidence="13">
    <location>
        <begin position="305"/>
        <end position="327"/>
    </location>
</feature>
<dbReference type="Gene3D" id="3.90.70.10">
    <property type="entry name" value="Cysteine proteinases"/>
    <property type="match status" value="1"/>
</dbReference>
<feature type="domain" description="ABC transporter" evidence="14">
    <location>
        <begin position="483"/>
        <end position="716"/>
    </location>
</feature>
<keyword evidence="11 13" id="KW-1133">Transmembrane helix</keyword>
<comment type="caution">
    <text evidence="17">The sequence shown here is derived from an EMBL/GenBank/DDBJ whole genome shotgun (WGS) entry which is preliminary data.</text>
</comment>
<dbReference type="InterPro" id="IPR039421">
    <property type="entry name" value="Type_1_exporter"/>
</dbReference>
<feature type="transmembrane region" description="Helical" evidence="13">
    <location>
        <begin position="169"/>
        <end position="191"/>
    </location>
</feature>
<dbReference type="SUPFAM" id="SSF90123">
    <property type="entry name" value="ABC transporter transmembrane region"/>
    <property type="match status" value="1"/>
</dbReference>
<evidence type="ECO:0000256" key="7">
    <source>
        <dbReference type="ARBA" id="ARBA00022801"/>
    </source>
</evidence>
<evidence type="ECO:0000259" key="16">
    <source>
        <dbReference type="PROSITE" id="PS50990"/>
    </source>
</evidence>
<evidence type="ECO:0000256" key="13">
    <source>
        <dbReference type="SAM" id="Phobius"/>
    </source>
</evidence>
<protein>
    <submittedName>
        <fullName evidence="17">ATP-binding cassette subfamily B protein</fullName>
    </submittedName>
</protein>
<dbReference type="CDD" id="cd18570">
    <property type="entry name" value="ABC_6TM_PCAT1_LagD_like"/>
    <property type="match status" value="1"/>
</dbReference>
<dbReference type="InterPro" id="IPR036640">
    <property type="entry name" value="ABC1_TM_sf"/>
</dbReference>
<evidence type="ECO:0000256" key="9">
    <source>
        <dbReference type="ARBA" id="ARBA00022840"/>
    </source>
</evidence>
<dbReference type="InterPro" id="IPR003593">
    <property type="entry name" value="AAA+_ATPase"/>
</dbReference>
<evidence type="ECO:0000256" key="2">
    <source>
        <dbReference type="ARBA" id="ARBA00022448"/>
    </source>
</evidence>
<keyword evidence="8" id="KW-0788">Thiol protease</keyword>
<feature type="domain" description="Peptidase C39" evidence="16">
    <location>
        <begin position="12"/>
        <end position="136"/>
    </location>
</feature>
<dbReference type="PROSITE" id="PS50893">
    <property type="entry name" value="ABC_TRANSPORTER_2"/>
    <property type="match status" value="1"/>
</dbReference>
<evidence type="ECO:0000256" key="4">
    <source>
        <dbReference type="ARBA" id="ARBA00022670"/>
    </source>
</evidence>
<dbReference type="Gene3D" id="1.20.1560.10">
    <property type="entry name" value="ABC transporter type 1, transmembrane domain"/>
    <property type="match status" value="1"/>
</dbReference>
<dbReference type="Proteomes" id="UP001234495">
    <property type="component" value="Unassembled WGS sequence"/>
</dbReference>
<keyword evidence="4" id="KW-0645">Protease</keyword>